<accession>A0AAV2I1N6</accession>
<dbReference type="Proteomes" id="UP001497497">
    <property type="component" value="Unassembled WGS sequence"/>
</dbReference>
<evidence type="ECO:0000256" key="1">
    <source>
        <dbReference type="SAM" id="Phobius"/>
    </source>
</evidence>
<feature type="transmembrane region" description="Helical" evidence="1">
    <location>
        <begin position="52"/>
        <end position="72"/>
    </location>
</feature>
<proteinExistence type="predicted"/>
<organism evidence="2 3">
    <name type="scientific">Lymnaea stagnalis</name>
    <name type="common">Great pond snail</name>
    <name type="synonym">Helix stagnalis</name>
    <dbReference type="NCBI Taxonomy" id="6523"/>
    <lineage>
        <taxon>Eukaryota</taxon>
        <taxon>Metazoa</taxon>
        <taxon>Spiralia</taxon>
        <taxon>Lophotrochozoa</taxon>
        <taxon>Mollusca</taxon>
        <taxon>Gastropoda</taxon>
        <taxon>Heterobranchia</taxon>
        <taxon>Euthyneura</taxon>
        <taxon>Panpulmonata</taxon>
        <taxon>Hygrophila</taxon>
        <taxon>Lymnaeoidea</taxon>
        <taxon>Lymnaeidae</taxon>
        <taxon>Lymnaea</taxon>
    </lineage>
</organism>
<keyword evidence="1" id="KW-0812">Transmembrane</keyword>
<evidence type="ECO:0000313" key="2">
    <source>
        <dbReference type="EMBL" id="CAL1539809.1"/>
    </source>
</evidence>
<comment type="caution">
    <text evidence="2">The sequence shown here is derived from an EMBL/GenBank/DDBJ whole genome shotgun (WGS) entry which is preliminary data.</text>
</comment>
<feature type="non-terminal residue" evidence="2">
    <location>
        <position position="151"/>
    </location>
</feature>
<name>A0AAV2I1N6_LYMST</name>
<keyword evidence="1" id="KW-0472">Membrane</keyword>
<dbReference type="AlphaFoldDB" id="A0AAV2I1N6"/>
<reference evidence="2 3" key="1">
    <citation type="submission" date="2024-04" db="EMBL/GenBank/DDBJ databases">
        <authorList>
            <consortium name="Genoscope - CEA"/>
            <person name="William W."/>
        </authorList>
    </citation>
    <scope>NUCLEOTIDE SEQUENCE [LARGE SCALE GENOMIC DNA]</scope>
</reference>
<keyword evidence="1" id="KW-1133">Transmembrane helix</keyword>
<feature type="transmembrane region" description="Helical" evidence="1">
    <location>
        <begin position="12"/>
        <end position="31"/>
    </location>
</feature>
<sequence>MPGSSLSNLTDLTGASLAFISSVFLAMRNVCFKTLESKSAEFTLRSFKHLRAGSVAMATLAILLFALLTFRVVPHEVAAGFILLSTSSVFHVIYTYFSTNIVLKVLDIVNHSLANITKRLLVVVLLYCTGRRHADVINMCGLLLCSFGLWV</sequence>
<evidence type="ECO:0000313" key="3">
    <source>
        <dbReference type="Proteomes" id="UP001497497"/>
    </source>
</evidence>
<gene>
    <name evidence="2" type="ORF">GSLYS_00013542001</name>
</gene>
<feature type="transmembrane region" description="Helical" evidence="1">
    <location>
        <begin position="78"/>
        <end position="97"/>
    </location>
</feature>
<protein>
    <recommendedName>
        <fullName evidence="4">Sugar phosphate transporter domain-containing protein</fullName>
    </recommendedName>
</protein>
<keyword evidence="3" id="KW-1185">Reference proteome</keyword>
<dbReference type="EMBL" id="CAXITT010000357">
    <property type="protein sequence ID" value="CAL1539809.1"/>
    <property type="molecule type" value="Genomic_DNA"/>
</dbReference>
<evidence type="ECO:0008006" key="4">
    <source>
        <dbReference type="Google" id="ProtNLM"/>
    </source>
</evidence>